<feature type="transmembrane region" description="Helical" evidence="1">
    <location>
        <begin position="12"/>
        <end position="29"/>
    </location>
</feature>
<gene>
    <name evidence="3" type="ORF">A6E74_08755</name>
</gene>
<dbReference type="GO" id="GO:0016747">
    <property type="term" value="F:acyltransferase activity, transferring groups other than amino-acyl groups"/>
    <property type="evidence" value="ECO:0007669"/>
    <property type="project" value="InterPro"/>
</dbReference>
<keyword evidence="1" id="KW-0472">Membrane</keyword>
<dbReference type="RefSeq" id="WP_067484151.1">
    <property type="nucleotide sequence ID" value="NZ_LWMN01000014.1"/>
</dbReference>
<evidence type="ECO:0000256" key="1">
    <source>
        <dbReference type="SAM" id="Phobius"/>
    </source>
</evidence>
<proteinExistence type="predicted"/>
<feature type="domain" description="Acyltransferase 3" evidence="2">
    <location>
        <begin position="4"/>
        <end position="319"/>
    </location>
</feature>
<feature type="transmembrane region" description="Helical" evidence="1">
    <location>
        <begin position="243"/>
        <end position="262"/>
    </location>
</feature>
<dbReference type="AlphaFoldDB" id="A0A179EQV3"/>
<dbReference type="EMBL" id="LWMN01000014">
    <property type="protein sequence ID" value="OAQ55203.1"/>
    <property type="molecule type" value="Genomic_DNA"/>
</dbReference>
<feature type="transmembrane region" description="Helical" evidence="1">
    <location>
        <begin position="41"/>
        <end position="64"/>
    </location>
</feature>
<comment type="caution">
    <text evidence="3">The sequence shown here is derived from an EMBL/GenBank/DDBJ whole genome shotgun (WGS) entry which is preliminary data.</text>
</comment>
<evidence type="ECO:0000313" key="4">
    <source>
        <dbReference type="Proteomes" id="UP000078516"/>
    </source>
</evidence>
<feature type="transmembrane region" description="Helical" evidence="1">
    <location>
        <begin position="303"/>
        <end position="323"/>
    </location>
</feature>
<evidence type="ECO:0000259" key="2">
    <source>
        <dbReference type="Pfam" id="PF01757"/>
    </source>
</evidence>
<dbReference type="InterPro" id="IPR002656">
    <property type="entry name" value="Acyl_transf_3_dom"/>
</dbReference>
<reference evidence="3 4" key="1">
    <citation type="submission" date="2016-04" db="EMBL/GenBank/DDBJ databases">
        <title>Draft genome of an Enterococcus thailandicus strain isolated from bovine feces.</title>
        <authorList>
            <person name="Beukers A.G."/>
            <person name="Zaheer R."/>
            <person name="Goji N."/>
            <person name="Cook S.R."/>
            <person name="Amoako K."/>
            <person name="Chaves A.V."/>
            <person name="Ward M.P."/>
            <person name="Mcallister T.A."/>
        </authorList>
    </citation>
    <scope>NUCLEOTIDE SEQUENCE [LARGE SCALE GENOMIC DNA]</scope>
    <source>
        <strain evidence="3 4">F0711D 46</strain>
    </source>
</reference>
<keyword evidence="1" id="KW-0812">Transmembrane</keyword>
<accession>A0A179EQV3</accession>
<sequence>MKRNYSIDLIKTMAAFFVVAVHFLLNSGFYDQTIQTNLTLFWMMTRQVTITAVPLFLLCTGFLMNRKKLSVSYLLNLFPVLFLYASISLVGWLKMVVMDEGVSLTDALFGILDYSTNTYSWYVEMYIGLYLMIPLLNLIWQANQNQFFHRYVVGVSLFLFFGPSLLNSFGKVVPDFWIDAYPIGYYFIGAYLFEYQEQFKKFKKTRVLLLIAIFAFFVLDVILDYQTTYQDFAGNQYNGFEPLIVSFLIFVCCLRIPVTKGFQLPIRKLSQWTLGIYLMSDVTDQLVYPIARMLLPTMEQRLTYGFVIILTSFSSAVLFSYPFERSSEWLRRKLRGGQSAERKDQHVSSKIH</sequence>
<protein>
    <recommendedName>
        <fullName evidence="2">Acyltransferase 3 domain-containing protein</fullName>
    </recommendedName>
</protein>
<feature type="transmembrane region" description="Helical" evidence="1">
    <location>
        <begin position="71"/>
        <end position="93"/>
    </location>
</feature>
<keyword evidence="4" id="KW-1185">Reference proteome</keyword>
<keyword evidence="1" id="KW-1133">Transmembrane helix</keyword>
<evidence type="ECO:0000313" key="3">
    <source>
        <dbReference type="EMBL" id="OAQ55203.1"/>
    </source>
</evidence>
<feature type="transmembrane region" description="Helical" evidence="1">
    <location>
        <begin position="151"/>
        <end position="170"/>
    </location>
</feature>
<feature type="transmembrane region" description="Helical" evidence="1">
    <location>
        <begin position="176"/>
        <end position="193"/>
    </location>
</feature>
<feature type="transmembrane region" description="Helical" evidence="1">
    <location>
        <begin position="119"/>
        <end position="139"/>
    </location>
</feature>
<organism evidence="3 4">
    <name type="scientific">Enterococcus thailandicus</name>
    <dbReference type="NCBI Taxonomy" id="417368"/>
    <lineage>
        <taxon>Bacteria</taxon>
        <taxon>Bacillati</taxon>
        <taxon>Bacillota</taxon>
        <taxon>Bacilli</taxon>
        <taxon>Lactobacillales</taxon>
        <taxon>Enterococcaceae</taxon>
        <taxon>Enterococcus</taxon>
    </lineage>
</organism>
<name>A0A179EQV3_ENTTH</name>
<dbReference type="Proteomes" id="UP000078516">
    <property type="component" value="Unassembled WGS sequence"/>
</dbReference>
<feature type="transmembrane region" description="Helical" evidence="1">
    <location>
        <begin position="205"/>
        <end position="223"/>
    </location>
</feature>
<dbReference type="Pfam" id="PF01757">
    <property type="entry name" value="Acyl_transf_3"/>
    <property type="match status" value="1"/>
</dbReference>